<evidence type="ECO:0000313" key="3">
    <source>
        <dbReference type="Proteomes" id="UP001500729"/>
    </source>
</evidence>
<feature type="region of interest" description="Disordered" evidence="1">
    <location>
        <begin position="1"/>
        <end position="101"/>
    </location>
</feature>
<protein>
    <submittedName>
        <fullName evidence="2">Uncharacterized protein</fullName>
    </submittedName>
</protein>
<accession>A0ABP3M3Z4</accession>
<organism evidence="2 3">
    <name type="scientific">Saccharopolyspora erythraea</name>
    <name type="common">Streptomyces erythraeus</name>
    <dbReference type="NCBI Taxonomy" id="1836"/>
    <lineage>
        <taxon>Bacteria</taxon>
        <taxon>Bacillati</taxon>
        <taxon>Actinomycetota</taxon>
        <taxon>Actinomycetes</taxon>
        <taxon>Pseudonocardiales</taxon>
        <taxon>Pseudonocardiaceae</taxon>
        <taxon>Saccharopolyspora</taxon>
    </lineage>
</organism>
<feature type="compositionally biased region" description="Basic and acidic residues" evidence="1">
    <location>
        <begin position="1"/>
        <end position="11"/>
    </location>
</feature>
<keyword evidence="3" id="KW-1185">Reference proteome</keyword>
<reference evidence="3" key="1">
    <citation type="journal article" date="2019" name="Int. J. Syst. Evol. Microbiol.">
        <title>The Global Catalogue of Microorganisms (GCM) 10K type strain sequencing project: providing services to taxonomists for standard genome sequencing and annotation.</title>
        <authorList>
            <consortium name="The Broad Institute Genomics Platform"/>
            <consortium name="The Broad Institute Genome Sequencing Center for Infectious Disease"/>
            <person name="Wu L."/>
            <person name="Ma J."/>
        </authorList>
    </citation>
    <scope>NUCLEOTIDE SEQUENCE [LARGE SCALE GENOMIC DNA]</scope>
    <source>
        <strain evidence="3">JCM 10303</strain>
    </source>
</reference>
<comment type="caution">
    <text evidence="2">The sequence shown here is derived from an EMBL/GenBank/DDBJ whole genome shotgun (WGS) entry which is preliminary data.</text>
</comment>
<proteinExistence type="predicted"/>
<evidence type="ECO:0000313" key="2">
    <source>
        <dbReference type="EMBL" id="GAA0512649.1"/>
    </source>
</evidence>
<sequence length="101" mass="10720">MASSGDRRYDAEADAPTPPVGLPLGAGAGRVDDDASTPPSGIDLSGVITADDYGRAGPAVFGAPEHVERNDDAGDWPKLEYRSRNRPQRPGGGWFRRRGQD</sequence>
<name>A0ABP3M3Z4_SACER</name>
<dbReference type="RefSeq" id="WP_009943174.1">
    <property type="nucleotide sequence ID" value="NZ_BAAAGS010000004.1"/>
</dbReference>
<evidence type="ECO:0000256" key="1">
    <source>
        <dbReference type="SAM" id="MobiDB-lite"/>
    </source>
</evidence>
<feature type="compositionally biased region" description="Basic and acidic residues" evidence="1">
    <location>
        <begin position="65"/>
        <end position="83"/>
    </location>
</feature>
<dbReference type="EMBL" id="BAAAGS010000004">
    <property type="protein sequence ID" value="GAA0512649.1"/>
    <property type="molecule type" value="Genomic_DNA"/>
</dbReference>
<dbReference type="Proteomes" id="UP001500729">
    <property type="component" value="Unassembled WGS sequence"/>
</dbReference>
<gene>
    <name evidence="2" type="ORF">GCM10009533_09390</name>
</gene>